<reference evidence="1" key="1">
    <citation type="submission" date="2021-03" db="EMBL/GenBank/DDBJ databases">
        <authorList>
            <consortium name="DOE Joint Genome Institute"/>
            <person name="Ahrendt S."/>
            <person name="Looney B.P."/>
            <person name="Miyauchi S."/>
            <person name="Morin E."/>
            <person name="Drula E."/>
            <person name="Courty P.E."/>
            <person name="Chicoki N."/>
            <person name="Fauchery L."/>
            <person name="Kohler A."/>
            <person name="Kuo A."/>
            <person name="Labutti K."/>
            <person name="Pangilinan J."/>
            <person name="Lipzen A."/>
            <person name="Riley R."/>
            <person name="Andreopoulos W."/>
            <person name="He G."/>
            <person name="Johnson J."/>
            <person name="Barry K.W."/>
            <person name="Grigoriev I.V."/>
            <person name="Nagy L."/>
            <person name="Hibbett D."/>
            <person name="Henrissat B."/>
            <person name="Matheny P.B."/>
            <person name="Labbe J."/>
            <person name="Martin F."/>
        </authorList>
    </citation>
    <scope>NUCLEOTIDE SEQUENCE</scope>
    <source>
        <strain evidence="1">HHB10654</strain>
    </source>
</reference>
<proteinExistence type="predicted"/>
<dbReference type="Proteomes" id="UP000814140">
    <property type="component" value="Unassembled WGS sequence"/>
</dbReference>
<evidence type="ECO:0000313" key="2">
    <source>
        <dbReference type="Proteomes" id="UP000814140"/>
    </source>
</evidence>
<dbReference type="EMBL" id="MU277235">
    <property type="protein sequence ID" value="KAI0058455.1"/>
    <property type="molecule type" value="Genomic_DNA"/>
</dbReference>
<gene>
    <name evidence="1" type="ORF">BV25DRAFT_1902161</name>
</gene>
<sequence>MLSFCRLLPACVLFPVLAQAQQTLFPAAVPLAIRSPYFSCWEPTTKGTIFGRAWPTFFTGPVLGWAGLAKIDDVPYSWLGNDGSAPWNVTNLTGMTITPTRSIFSVQAGPVELTITFLSPIEPGDWVRQSMPFSYLYVDAKSLDGNAHRIQLYTDLTGEWSSGDRNALLTWTSSVTQSTVYHAVNVQTPAPFQEDNQQAQWGTLYLAMNKTTGVTYMTASAGTARKQFASQGVLNDELDTTFRSIPDGYPVFAIAQDLGTIQSTTSPAVWVIGYSRDPALQYTPLSGATQQRNLYFMSKYKAGDSTGLINDFLADFPDAVARAGQLDTKITGDAANVSSDYADLVSLAARQAYGGTELTIAKGSDGSFNTSDVMMFMKNIGGLVRNRVNAVETLFASFPMFMSIDPTLGSPLLEPLLRSQDSLDYQVGYAAADLGSQYPNVTLSNQPHQQGVEQSGNMLIMTYAYARASGDGSIIARYYHLLKTWSDYLVDNTLFVDNQLSADNQSVNNQTNLAIKGIIAIQAMSSMSSVLNNTADSLSYAGKAASLFGQWKSLALASDNHVLAVYGQSSSWSLGYNLFADRWLGTNLLDSSAFDGQTQFLSNIASSNANVTLYGTPIDSFTIGSTTSTWDIFTSAFMTDPNVRNNLISSVHNRASLNATAGAFPLSYNSSSGATIHGGASPAQGAMFAALALNVPVATIQANFTSPDAPSPSASGIYSSKPTKSKVSIRAIVGGTLGALALIAALFAFLWYRIRRHGGLAHVISPDKLDGNSPPDPSLTPFAVQDNAEYQPMLTPLAHNMYEMAGASRSTSYTAGSRLIDSDTDLRRMSPLSVPPLPLMSQSPPSDKALARLRQLNAAAHRRPDIQGSSSGPSAPVAGSGSGSQHAGVDLRNEVEILRQEVERMRAERPEPPPSYAGPDTDVSWTVA</sequence>
<comment type="caution">
    <text evidence="1">The sequence shown here is derived from an EMBL/GenBank/DDBJ whole genome shotgun (WGS) entry which is preliminary data.</text>
</comment>
<accession>A0ACB8SR70</accession>
<reference evidence="1" key="2">
    <citation type="journal article" date="2022" name="New Phytol.">
        <title>Evolutionary transition to the ectomycorrhizal habit in the genomes of a hyperdiverse lineage of mushroom-forming fungi.</title>
        <authorList>
            <person name="Looney B."/>
            <person name="Miyauchi S."/>
            <person name="Morin E."/>
            <person name="Drula E."/>
            <person name="Courty P.E."/>
            <person name="Kohler A."/>
            <person name="Kuo A."/>
            <person name="LaButti K."/>
            <person name="Pangilinan J."/>
            <person name="Lipzen A."/>
            <person name="Riley R."/>
            <person name="Andreopoulos W."/>
            <person name="He G."/>
            <person name="Johnson J."/>
            <person name="Nolan M."/>
            <person name="Tritt A."/>
            <person name="Barry K.W."/>
            <person name="Grigoriev I.V."/>
            <person name="Nagy L.G."/>
            <person name="Hibbett D."/>
            <person name="Henrissat B."/>
            <person name="Matheny P.B."/>
            <person name="Labbe J."/>
            <person name="Martin F.M."/>
        </authorList>
    </citation>
    <scope>NUCLEOTIDE SEQUENCE</scope>
    <source>
        <strain evidence="1">HHB10654</strain>
    </source>
</reference>
<keyword evidence="2" id="KW-1185">Reference proteome</keyword>
<name>A0ACB8SR70_9AGAM</name>
<evidence type="ECO:0000313" key="1">
    <source>
        <dbReference type="EMBL" id="KAI0058455.1"/>
    </source>
</evidence>
<organism evidence="1 2">
    <name type="scientific">Artomyces pyxidatus</name>
    <dbReference type="NCBI Taxonomy" id="48021"/>
    <lineage>
        <taxon>Eukaryota</taxon>
        <taxon>Fungi</taxon>
        <taxon>Dikarya</taxon>
        <taxon>Basidiomycota</taxon>
        <taxon>Agaricomycotina</taxon>
        <taxon>Agaricomycetes</taxon>
        <taxon>Russulales</taxon>
        <taxon>Auriscalpiaceae</taxon>
        <taxon>Artomyces</taxon>
    </lineage>
</organism>
<protein>
    <submittedName>
        <fullName evidence="1">Uncharacterized protein</fullName>
    </submittedName>
</protein>